<keyword evidence="2" id="KW-0001">2Fe-2S</keyword>
<dbReference type="GO" id="GO:0005506">
    <property type="term" value="F:iron ion binding"/>
    <property type="evidence" value="ECO:0007669"/>
    <property type="project" value="InterPro"/>
</dbReference>
<dbReference type="InterPro" id="IPR015879">
    <property type="entry name" value="Ring_hydroxy_dOase_asu_C_dom"/>
</dbReference>
<keyword evidence="3" id="KW-0479">Metal-binding</keyword>
<evidence type="ECO:0000256" key="1">
    <source>
        <dbReference type="ARBA" id="ARBA00001962"/>
    </source>
</evidence>
<reference evidence="9" key="1">
    <citation type="submission" date="2020-05" db="EMBL/GenBank/DDBJ databases">
        <authorList>
            <person name="Chiriac C."/>
            <person name="Salcher M."/>
            <person name="Ghai R."/>
            <person name="Kavagutti S V."/>
        </authorList>
    </citation>
    <scope>NUCLEOTIDE SEQUENCE</scope>
</reference>
<dbReference type="PROSITE" id="PS51296">
    <property type="entry name" value="RIESKE"/>
    <property type="match status" value="1"/>
</dbReference>
<evidence type="ECO:0000256" key="6">
    <source>
        <dbReference type="ARBA" id="ARBA00023014"/>
    </source>
</evidence>
<organism evidence="9">
    <name type="scientific">freshwater metagenome</name>
    <dbReference type="NCBI Taxonomy" id="449393"/>
    <lineage>
        <taxon>unclassified sequences</taxon>
        <taxon>metagenomes</taxon>
        <taxon>ecological metagenomes</taxon>
    </lineage>
</organism>
<feature type="region of interest" description="Disordered" evidence="7">
    <location>
        <begin position="1"/>
        <end position="24"/>
    </location>
</feature>
<dbReference type="GO" id="GO:0016491">
    <property type="term" value="F:oxidoreductase activity"/>
    <property type="evidence" value="ECO:0007669"/>
    <property type="project" value="UniProtKB-KW"/>
</dbReference>
<evidence type="ECO:0000256" key="5">
    <source>
        <dbReference type="ARBA" id="ARBA00023004"/>
    </source>
</evidence>
<dbReference type="Gene3D" id="2.102.10.10">
    <property type="entry name" value="Rieske [2Fe-2S] iron-sulphur domain"/>
    <property type="match status" value="1"/>
</dbReference>
<keyword evidence="4" id="KW-0560">Oxidoreductase</keyword>
<proteinExistence type="predicted"/>
<dbReference type="PRINTS" id="PR00090">
    <property type="entry name" value="RNGDIOXGNASE"/>
</dbReference>
<evidence type="ECO:0000256" key="7">
    <source>
        <dbReference type="SAM" id="MobiDB-lite"/>
    </source>
</evidence>
<evidence type="ECO:0000313" key="9">
    <source>
        <dbReference type="EMBL" id="CAB4585804.1"/>
    </source>
</evidence>
<keyword evidence="5" id="KW-0408">Iron</keyword>
<dbReference type="InterPro" id="IPR001663">
    <property type="entry name" value="Rng_hydr_dOase-A"/>
</dbReference>
<evidence type="ECO:0000259" key="8">
    <source>
        <dbReference type="PROSITE" id="PS51296"/>
    </source>
</evidence>
<name>A0A6J6FFU7_9ZZZZ</name>
<protein>
    <submittedName>
        <fullName evidence="9">Unannotated protein</fullName>
    </submittedName>
</protein>
<dbReference type="GO" id="GO:0051537">
    <property type="term" value="F:2 iron, 2 sulfur cluster binding"/>
    <property type="evidence" value="ECO:0007669"/>
    <property type="project" value="UniProtKB-KW"/>
</dbReference>
<evidence type="ECO:0000256" key="2">
    <source>
        <dbReference type="ARBA" id="ARBA00022714"/>
    </source>
</evidence>
<keyword evidence="6" id="KW-0411">Iron-sulfur</keyword>
<dbReference type="PANTHER" id="PTHR43756">
    <property type="entry name" value="CHOLINE MONOOXYGENASE, CHLOROPLASTIC"/>
    <property type="match status" value="1"/>
</dbReference>
<evidence type="ECO:0000256" key="4">
    <source>
        <dbReference type="ARBA" id="ARBA00023002"/>
    </source>
</evidence>
<comment type="cofactor">
    <cofactor evidence="1">
        <name>Fe cation</name>
        <dbReference type="ChEBI" id="CHEBI:24875"/>
    </cofactor>
</comment>
<accession>A0A6J6FFU7</accession>
<dbReference type="AlphaFoldDB" id="A0A6J6FFU7"/>
<dbReference type="SUPFAM" id="SSF50022">
    <property type="entry name" value="ISP domain"/>
    <property type="match status" value="1"/>
</dbReference>
<dbReference type="InterPro" id="IPR036922">
    <property type="entry name" value="Rieske_2Fe-2S_sf"/>
</dbReference>
<feature type="domain" description="Rieske" evidence="8">
    <location>
        <begin position="73"/>
        <end position="182"/>
    </location>
</feature>
<gene>
    <name evidence="9" type="ORF">UFOPK1493_03403</name>
</gene>
<dbReference type="Pfam" id="PF00848">
    <property type="entry name" value="Ring_hydroxyl_A"/>
    <property type="match status" value="1"/>
</dbReference>
<evidence type="ECO:0000256" key="3">
    <source>
        <dbReference type="ARBA" id="ARBA00022723"/>
    </source>
</evidence>
<dbReference type="InterPro" id="IPR017941">
    <property type="entry name" value="Rieske_2Fe-2S"/>
</dbReference>
<dbReference type="Pfam" id="PF00355">
    <property type="entry name" value="Rieske"/>
    <property type="match status" value="1"/>
</dbReference>
<dbReference type="PANTHER" id="PTHR43756:SF5">
    <property type="entry name" value="CHOLINE MONOOXYGENASE, CHLOROPLASTIC"/>
    <property type="match status" value="1"/>
</dbReference>
<dbReference type="SUPFAM" id="SSF55961">
    <property type="entry name" value="Bet v1-like"/>
    <property type="match status" value="1"/>
</dbReference>
<dbReference type="CDD" id="cd03469">
    <property type="entry name" value="Rieske_RO_Alpha_N"/>
    <property type="match status" value="1"/>
</dbReference>
<sequence>MTDLRDVPVPRPGSARAPGPTLHEQLLADPTPPPWPLLEQAPVFYGDADIPYTVYTSEAYAQAEYDHMWSRTWQWACHVDHIPEPGDYHVYDVGPHSAIVVRTTDGSIKAYYNACMHRGTQLRGAGTCGFATQFRCPFHGWTWSLDGELVDLPDRWDFPHVGDDTHRLPELAVDTFAGFVWVNFDPAAEPLRDYLGVLPAHFAEFDIEDRYIEAHLRKRLPANWKAAAEAFLEAYHVRETHATGQLGDEVTTQYDVFEPNVSRFIHTTGLDSPQRPVPRTEEQILAHLTRNLRRGMEPLQLPEGMRARDFYARYVQEQLGQAYGRDFSHLSQSMTLDSIEYFVFPNAFFFPGLQLGMVYRFRPDPTSIDHCSFDLLMLRPRPLEGDAPPPPTPVELDVDDSYTLVAAFGGLGKVYDEDTSNMAAQTRGFRSSRKRGQTLGNYQEVRARHLQKRVREYVEAGGGSAPT</sequence>
<dbReference type="EMBL" id="CAEZSR010000187">
    <property type="protein sequence ID" value="CAB4585804.1"/>
    <property type="molecule type" value="Genomic_DNA"/>
</dbReference>
<dbReference type="CDD" id="cd08882">
    <property type="entry name" value="RHO_alpha_C_MupW-like"/>
    <property type="match status" value="1"/>
</dbReference>
<dbReference type="Gene3D" id="3.90.380.10">
    <property type="entry name" value="Naphthalene 1,2-dioxygenase Alpha Subunit, Chain A, domain 1"/>
    <property type="match status" value="1"/>
</dbReference>